<sequence>MQHANDNRPLADDLLKGADEIASFTGFDRRSIYYFAAKGGLPVFRVGSLICARKSTMLAWVSGQEEAAVRVAS</sequence>
<gene>
    <name evidence="1" type="ORF">J2S73_001963</name>
</gene>
<accession>A0AAE4ARU9</accession>
<evidence type="ECO:0008006" key="3">
    <source>
        <dbReference type="Google" id="ProtNLM"/>
    </source>
</evidence>
<keyword evidence="2" id="KW-1185">Reference proteome</keyword>
<evidence type="ECO:0000313" key="2">
    <source>
        <dbReference type="Proteomes" id="UP001229244"/>
    </source>
</evidence>
<reference evidence="1" key="1">
    <citation type="submission" date="2023-07" db="EMBL/GenBank/DDBJ databases">
        <title>Genomic Encyclopedia of Type Strains, Phase IV (KMG-IV): sequencing the most valuable type-strain genomes for metagenomic binning, comparative biology and taxonomic classification.</title>
        <authorList>
            <person name="Goeker M."/>
        </authorList>
    </citation>
    <scope>NUCLEOTIDE SEQUENCE</scope>
    <source>
        <strain evidence="1">DSM 21202</strain>
    </source>
</reference>
<dbReference type="Proteomes" id="UP001229244">
    <property type="component" value="Unassembled WGS sequence"/>
</dbReference>
<evidence type="ECO:0000313" key="1">
    <source>
        <dbReference type="EMBL" id="MDQ0315506.1"/>
    </source>
</evidence>
<dbReference type="AlphaFoldDB" id="A0AAE4ARU9"/>
<protein>
    <recommendedName>
        <fullName evidence="3">DNA-binding protein</fullName>
    </recommendedName>
</protein>
<dbReference type="EMBL" id="JAUSUL010000002">
    <property type="protein sequence ID" value="MDQ0315506.1"/>
    <property type="molecule type" value="Genomic_DNA"/>
</dbReference>
<proteinExistence type="predicted"/>
<comment type="caution">
    <text evidence="1">The sequence shown here is derived from an EMBL/GenBank/DDBJ whole genome shotgun (WGS) entry which is preliminary data.</text>
</comment>
<dbReference type="RefSeq" id="WP_306885335.1">
    <property type="nucleotide sequence ID" value="NZ_JAUSUL010000002.1"/>
</dbReference>
<name>A0AAE4ARU9_9HYPH</name>
<organism evidence="1 2">
    <name type="scientific">Amorphus orientalis</name>
    <dbReference type="NCBI Taxonomy" id="649198"/>
    <lineage>
        <taxon>Bacteria</taxon>
        <taxon>Pseudomonadati</taxon>
        <taxon>Pseudomonadota</taxon>
        <taxon>Alphaproteobacteria</taxon>
        <taxon>Hyphomicrobiales</taxon>
        <taxon>Amorphaceae</taxon>
        <taxon>Amorphus</taxon>
    </lineage>
</organism>